<evidence type="ECO:0000313" key="11">
    <source>
        <dbReference type="EMBL" id="MXG88011.1"/>
    </source>
</evidence>
<dbReference type="AlphaFoldDB" id="A0A6L7EWP0"/>
<dbReference type="InterPro" id="IPR016162">
    <property type="entry name" value="Ald_DH_N"/>
</dbReference>
<dbReference type="PROSITE" id="PS00687">
    <property type="entry name" value="ALDEHYDE_DEHYDR_GLU"/>
    <property type="match status" value="1"/>
</dbReference>
<feature type="domain" description="Aldehyde dehydrogenase" evidence="10">
    <location>
        <begin position="23"/>
        <end position="475"/>
    </location>
</feature>
<evidence type="ECO:0000256" key="2">
    <source>
        <dbReference type="ARBA" id="ARBA00022797"/>
    </source>
</evidence>
<dbReference type="EC" id="1.2.1.65" evidence="6"/>
<evidence type="ECO:0000256" key="8">
    <source>
        <dbReference type="PROSITE-ProRule" id="PRU10007"/>
    </source>
</evidence>
<dbReference type="InterPro" id="IPR015657">
    <property type="entry name" value="Aminobutyraldehyde_DH"/>
</dbReference>
<dbReference type="InterPro" id="IPR029510">
    <property type="entry name" value="Ald_DH_CS_GLU"/>
</dbReference>
<reference evidence="11 12" key="1">
    <citation type="submission" date="2019-12" db="EMBL/GenBank/DDBJ databases">
        <authorList>
            <person name="Kun Z."/>
        </authorList>
    </citation>
    <scope>NUCLEOTIDE SEQUENCE [LARGE SCALE GENOMIC DNA]</scope>
    <source>
        <strain evidence="11 12">YIM 123512</strain>
    </source>
</reference>
<protein>
    <recommendedName>
        <fullName evidence="7">Salicylaldehyde dehydrogenase</fullName>
        <ecNumber evidence="6">1.2.1.65</ecNumber>
    </recommendedName>
</protein>
<comment type="catalytic activity">
    <reaction evidence="5">
        <text>salicylaldehyde + NAD(+) + H2O = salicylate + NADH + 2 H(+)</text>
        <dbReference type="Rhea" id="RHEA:18537"/>
        <dbReference type="ChEBI" id="CHEBI:15377"/>
        <dbReference type="ChEBI" id="CHEBI:15378"/>
        <dbReference type="ChEBI" id="CHEBI:16008"/>
        <dbReference type="ChEBI" id="CHEBI:30762"/>
        <dbReference type="ChEBI" id="CHEBI:57540"/>
        <dbReference type="ChEBI" id="CHEBI:57945"/>
        <dbReference type="EC" id="1.2.1.65"/>
    </reaction>
</comment>
<dbReference type="Gene3D" id="3.40.605.10">
    <property type="entry name" value="Aldehyde Dehydrogenase, Chain A, domain 1"/>
    <property type="match status" value="1"/>
</dbReference>
<dbReference type="InterPro" id="IPR016163">
    <property type="entry name" value="Ald_DH_C"/>
</dbReference>
<dbReference type="InterPro" id="IPR016161">
    <property type="entry name" value="Ald_DH/histidinol_DH"/>
</dbReference>
<evidence type="ECO:0000256" key="1">
    <source>
        <dbReference type="ARBA" id="ARBA00009986"/>
    </source>
</evidence>
<dbReference type="Pfam" id="PF00171">
    <property type="entry name" value="Aldedh"/>
    <property type="match status" value="1"/>
</dbReference>
<dbReference type="InterPro" id="IPR016160">
    <property type="entry name" value="Ald_DH_CS_CYS"/>
</dbReference>
<gene>
    <name evidence="11" type="ORF">GRQ65_00425</name>
</gene>
<evidence type="ECO:0000256" key="3">
    <source>
        <dbReference type="ARBA" id="ARBA00023002"/>
    </source>
</evidence>
<evidence type="ECO:0000313" key="12">
    <source>
        <dbReference type="Proteomes" id="UP000473325"/>
    </source>
</evidence>
<dbReference type="EMBL" id="WUEK01000001">
    <property type="protein sequence ID" value="MXG88011.1"/>
    <property type="molecule type" value="Genomic_DNA"/>
</dbReference>
<comment type="pathway">
    <text evidence="4">Aromatic compound metabolism; naphthalene degradation.</text>
</comment>
<evidence type="ECO:0000256" key="5">
    <source>
        <dbReference type="ARBA" id="ARBA00050596"/>
    </source>
</evidence>
<comment type="similarity">
    <text evidence="1 9">Belongs to the aldehyde dehydrogenase family.</text>
</comment>
<dbReference type="Proteomes" id="UP000473325">
    <property type="component" value="Unassembled WGS sequence"/>
</dbReference>
<evidence type="ECO:0000256" key="9">
    <source>
        <dbReference type="RuleBase" id="RU003345"/>
    </source>
</evidence>
<evidence type="ECO:0000256" key="4">
    <source>
        <dbReference type="ARBA" id="ARBA00035632"/>
    </source>
</evidence>
<proteinExistence type="inferred from homology"/>
<evidence type="ECO:0000256" key="6">
    <source>
        <dbReference type="ARBA" id="ARBA00066992"/>
    </source>
</evidence>
<accession>A0A6L7EWP0</accession>
<evidence type="ECO:0000259" key="10">
    <source>
        <dbReference type="Pfam" id="PF00171"/>
    </source>
</evidence>
<organism evidence="11 12">
    <name type="scientific">Nocardioides flavescens</name>
    <dbReference type="NCBI Taxonomy" id="2691959"/>
    <lineage>
        <taxon>Bacteria</taxon>
        <taxon>Bacillati</taxon>
        <taxon>Actinomycetota</taxon>
        <taxon>Actinomycetes</taxon>
        <taxon>Propionibacteriales</taxon>
        <taxon>Nocardioidaceae</taxon>
        <taxon>Nocardioides</taxon>
    </lineage>
</organism>
<dbReference type="GO" id="GO:0018485">
    <property type="term" value="F:salicylaldehyde dehydrogenase (NAD+) activity"/>
    <property type="evidence" value="ECO:0007669"/>
    <property type="project" value="UniProtKB-EC"/>
</dbReference>
<dbReference type="Gene3D" id="3.40.309.10">
    <property type="entry name" value="Aldehyde Dehydrogenase, Chain A, domain 2"/>
    <property type="match status" value="1"/>
</dbReference>
<keyword evidence="2" id="KW-0058">Aromatic hydrocarbons catabolism</keyword>
<dbReference type="CDD" id="cd07092">
    <property type="entry name" value="ALDH_ABALDH-YdcW"/>
    <property type="match status" value="1"/>
</dbReference>
<comment type="caution">
    <text evidence="11">The sequence shown here is derived from an EMBL/GenBank/DDBJ whole genome shotgun (WGS) entry which is preliminary data.</text>
</comment>
<keyword evidence="12" id="KW-1185">Reference proteome</keyword>
<dbReference type="SUPFAM" id="SSF53720">
    <property type="entry name" value="ALDH-like"/>
    <property type="match status" value="1"/>
</dbReference>
<keyword evidence="3 9" id="KW-0560">Oxidoreductase</keyword>
<dbReference type="PANTHER" id="PTHR11699">
    <property type="entry name" value="ALDEHYDE DEHYDROGENASE-RELATED"/>
    <property type="match status" value="1"/>
</dbReference>
<dbReference type="PROSITE" id="PS00070">
    <property type="entry name" value="ALDEHYDE_DEHYDR_CYS"/>
    <property type="match status" value="1"/>
</dbReference>
<sequence>MTDSAGQTIFHNLVDGEVVDAVSGATYDVVDPTTGETYATAPMSGAEDVDRAYAAAARAFETWGLTTPQERANALLRIARSIEDRIEEINEVECRDTGKPRAVTMAEEMPYASDHFNFFAGASRVLEGRSAGEYMADHTSWVRREPVGVVGQVTPWNYPLMMMIWKIAPALAGGNTIVLKPSDTTPASSTLLAQICAEHLPPGVLNVVCGDRDTGRALVSHKTPQMVAITGSVRAGMEVAASAATDLKRVHLELGGKAPVVVFEDADLAAAAEGIAGAGLFNAGQDCTAATRVLVADAVHDEFVAALAEAARAMPTGDPTAEDTYYGPLNNQAQFDRVAGMVDRLPDHASVETGGSRHGSVGYFYEPTVLSGLRQDDEQIQTEIFGPVMTVQRFSDEAEALRWANGVDYGLASSVWTRDHARALRMSRRLDFGVVWINTHIPFVSEMPHGGFKHSGYGKDLSMYGLEDYTRIKHVMSYLGES</sequence>
<evidence type="ECO:0000256" key="7">
    <source>
        <dbReference type="ARBA" id="ARBA00070319"/>
    </source>
</evidence>
<feature type="active site" evidence="8">
    <location>
        <position position="253"/>
    </location>
</feature>
<dbReference type="FunFam" id="3.40.605.10:FF:000007">
    <property type="entry name" value="NAD/NADP-dependent betaine aldehyde dehydrogenase"/>
    <property type="match status" value="1"/>
</dbReference>
<dbReference type="RefSeq" id="WP_160874063.1">
    <property type="nucleotide sequence ID" value="NZ_WUEK01000001.1"/>
</dbReference>
<dbReference type="FunFam" id="3.40.309.10:FF:000010">
    <property type="entry name" value="Gamma-aminobutyraldehyde dehydrogenase"/>
    <property type="match status" value="1"/>
</dbReference>
<dbReference type="InterPro" id="IPR015590">
    <property type="entry name" value="Aldehyde_DH_dom"/>
</dbReference>
<name>A0A6L7EWP0_9ACTN</name>
<dbReference type="NCBIfam" id="NF010000">
    <property type="entry name" value="PRK13473.1"/>
    <property type="match status" value="1"/>
</dbReference>